<feature type="compositionally biased region" description="Basic and acidic residues" evidence="1">
    <location>
        <begin position="51"/>
        <end position="67"/>
    </location>
</feature>
<comment type="caution">
    <text evidence="2">The sequence shown here is derived from an EMBL/GenBank/DDBJ whole genome shotgun (WGS) entry which is preliminary data.</text>
</comment>
<gene>
    <name evidence="2" type="ORF">VDGE_30034</name>
</gene>
<dbReference type="EMBL" id="RSDZ01000070">
    <property type="protein sequence ID" value="RXG45133.1"/>
    <property type="molecule type" value="Genomic_DNA"/>
</dbReference>
<protein>
    <submittedName>
        <fullName evidence="2">Uncharacterized protein</fullName>
    </submittedName>
</protein>
<evidence type="ECO:0000256" key="1">
    <source>
        <dbReference type="SAM" id="MobiDB-lite"/>
    </source>
</evidence>
<feature type="region of interest" description="Disordered" evidence="1">
    <location>
        <begin position="1"/>
        <end position="20"/>
    </location>
</feature>
<dbReference type="Proteomes" id="UP000288725">
    <property type="component" value="Unassembled WGS sequence"/>
</dbReference>
<feature type="region of interest" description="Disordered" evidence="1">
    <location>
        <begin position="38"/>
        <end position="96"/>
    </location>
</feature>
<feature type="compositionally biased region" description="Polar residues" evidence="1">
    <location>
        <begin position="87"/>
        <end position="96"/>
    </location>
</feature>
<reference evidence="2 3" key="1">
    <citation type="submission" date="2018-12" db="EMBL/GenBank/DDBJ databases">
        <title>Genome of Verticillium dahliae isolate Getta Getta.</title>
        <authorList>
            <person name="Gardiner D.M."/>
        </authorList>
    </citation>
    <scope>NUCLEOTIDE SEQUENCE [LARGE SCALE GENOMIC DNA]</scope>
    <source>
        <strain evidence="2 3">Getta Getta</strain>
    </source>
</reference>
<feature type="compositionally biased region" description="Basic and acidic residues" evidence="1">
    <location>
        <begin position="76"/>
        <end position="86"/>
    </location>
</feature>
<proteinExistence type="predicted"/>
<name>A0A444RVF3_VERDA</name>
<evidence type="ECO:0000313" key="2">
    <source>
        <dbReference type="EMBL" id="RXG45133.1"/>
    </source>
</evidence>
<evidence type="ECO:0000313" key="3">
    <source>
        <dbReference type="Proteomes" id="UP000288725"/>
    </source>
</evidence>
<dbReference type="AlphaFoldDB" id="A0A444RVF3"/>
<organism evidence="2 3">
    <name type="scientific">Verticillium dahliae</name>
    <name type="common">Verticillium wilt</name>
    <dbReference type="NCBI Taxonomy" id="27337"/>
    <lineage>
        <taxon>Eukaryota</taxon>
        <taxon>Fungi</taxon>
        <taxon>Dikarya</taxon>
        <taxon>Ascomycota</taxon>
        <taxon>Pezizomycotina</taxon>
        <taxon>Sordariomycetes</taxon>
        <taxon>Hypocreomycetidae</taxon>
        <taxon>Glomerellales</taxon>
        <taxon>Plectosphaerellaceae</taxon>
        <taxon>Verticillium</taxon>
    </lineage>
</organism>
<accession>A0A444RVF3</accession>
<sequence length="114" mass="12916">MRGVSWSIDFGSREQSACHPRTQSLAIILNESSVARVRRRETHRSCTRYSSSDEARGKGQTEDRQNDRPTSQLQRGKQEAQVRETETNAVSPTLEPTSIRKLPSEILDDIFSLV</sequence>